<reference evidence="1" key="1">
    <citation type="journal article" date="2019" name="bioRxiv">
        <title>The Genome of the Zebra Mussel, Dreissena polymorpha: A Resource for Invasive Species Research.</title>
        <authorList>
            <person name="McCartney M.A."/>
            <person name="Auch B."/>
            <person name="Kono T."/>
            <person name="Mallez S."/>
            <person name="Zhang Y."/>
            <person name="Obille A."/>
            <person name="Becker A."/>
            <person name="Abrahante J.E."/>
            <person name="Garbe J."/>
            <person name="Badalamenti J.P."/>
            <person name="Herman A."/>
            <person name="Mangelson H."/>
            <person name="Liachko I."/>
            <person name="Sullivan S."/>
            <person name="Sone E.D."/>
            <person name="Koren S."/>
            <person name="Silverstein K.A.T."/>
            <person name="Beckman K.B."/>
            <person name="Gohl D.M."/>
        </authorList>
    </citation>
    <scope>NUCLEOTIDE SEQUENCE</scope>
    <source>
        <strain evidence="1">Duluth1</strain>
        <tissue evidence="1">Whole animal</tissue>
    </source>
</reference>
<proteinExistence type="predicted"/>
<dbReference type="Proteomes" id="UP000828390">
    <property type="component" value="Unassembled WGS sequence"/>
</dbReference>
<comment type="caution">
    <text evidence="1">The sequence shown here is derived from an EMBL/GenBank/DDBJ whole genome shotgun (WGS) entry which is preliminary data.</text>
</comment>
<sequence>MGLMPYAAREAPDLHIQAVWSVTTLSVLKSWKGFLVSIADRVAPDQIVQMGRLVWSYIGHIH</sequence>
<accession>A0A9D4ESV4</accession>
<evidence type="ECO:0000313" key="2">
    <source>
        <dbReference type="Proteomes" id="UP000828390"/>
    </source>
</evidence>
<keyword evidence="2" id="KW-1185">Reference proteome</keyword>
<evidence type="ECO:0000313" key="1">
    <source>
        <dbReference type="EMBL" id="KAH3786279.1"/>
    </source>
</evidence>
<name>A0A9D4ESV4_DREPO</name>
<dbReference type="EMBL" id="JAIWYP010000008">
    <property type="protein sequence ID" value="KAH3786279.1"/>
    <property type="molecule type" value="Genomic_DNA"/>
</dbReference>
<gene>
    <name evidence="1" type="ORF">DPMN_164385</name>
</gene>
<reference evidence="1" key="2">
    <citation type="submission" date="2020-11" db="EMBL/GenBank/DDBJ databases">
        <authorList>
            <person name="McCartney M.A."/>
            <person name="Auch B."/>
            <person name="Kono T."/>
            <person name="Mallez S."/>
            <person name="Becker A."/>
            <person name="Gohl D.M."/>
            <person name="Silverstein K.A.T."/>
            <person name="Koren S."/>
            <person name="Bechman K.B."/>
            <person name="Herman A."/>
            <person name="Abrahante J.E."/>
            <person name="Garbe J."/>
        </authorList>
    </citation>
    <scope>NUCLEOTIDE SEQUENCE</scope>
    <source>
        <strain evidence="1">Duluth1</strain>
        <tissue evidence="1">Whole animal</tissue>
    </source>
</reference>
<dbReference type="AlphaFoldDB" id="A0A9D4ESV4"/>
<organism evidence="1 2">
    <name type="scientific">Dreissena polymorpha</name>
    <name type="common">Zebra mussel</name>
    <name type="synonym">Mytilus polymorpha</name>
    <dbReference type="NCBI Taxonomy" id="45954"/>
    <lineage>
        <taxon>Eukaryota</taxon>
        <taxon>Metazoa</taxon>
        <taxon>Spiralia</taxon>
        <taxon>Lophotrochozoa</taxon>
        <taxon>Mollusca</taxon>
        <taxon>Bivalvia</taxon>
        <taxon>Autobranchia</taxon>
        <taxon>Heteroconchia</taxon>
        <taxon>Euheterodonta</taxon>
        <taxon>Imparidentia</taxon>
        <taxon>Neoheterodontei</taxon>
        <taxon>Myida</taxon>
        <taxon>Dreissenoidea</taxon>
        <taxon>Dreissenidae</taxon>
        <taxon>Dreissena</taxon>
    </lineage>
</organism>
<protein>
    <submittedName>
        <fullName evidence="1">Uncharacterized protein</fullName>
    </submittedName>
</protein>